<organism evidence="2 3">
    <name type="scientific">Papio anubis</name>
    <name type="common">Olive baboon</name>
    <dbReference type="NCBI Taxonomy" id="9555"/>
    <lineage>
        <taxon>Eukaryota</taxon>
        <taxon>Metazoa</taxon>
        <taxon>Chordata</taxon>
        <taxon>Craniata</taxon>
        <taxon>Vertebrata</taxon>
        <taxon>Euteleostomi</taxon>
        <taxon>Mammalia</taxon>
        <taxon>Eutheria</taxon>
        <taxon>Euarchontoglires</taxon>
        <taxon>Primates</taxon>
        <taxon>Haplorrhini</taxon>
        <taxon>Catarrhini</taxon>
        <taxon>Cercopithecidae</taxon>
        <taxon>Cercopithecinae</taxon>
        <taxon>Papio</taxon>
    </lineage>
</organism>
<feature type="chain" id="PRO_5035248603" evidence="1">
    <location>
        <begin position="21"/>
        <end position="417"/>
    </location>
</feature>
<evidence type="ECO:0000313" key="2">
    <source>
        <dbReference type="Ensembl" id="ENSPANP00000060753.1"/>
    </source>
</evidence>
<dbReference type="GeneTree" id="ENSGT00940000165291"/>
<dbReference type="OMA" id="QYICHEL"/>
<keyword evidence="3" id="KW-1185">Reference proteome</keyword>
<feature type="signal peptide" evidence="1">
    <location>
        <begin position="1"/>
        <end position="20"/>
    </location>
</feature>
<evidence type="ECO:0000313" key="3">
    <source>
        <dbReference type="Proteomes" id="UP000028761"/>
    </source>
</evidence>
<dbReference type="AlphaFoldDB" id="A0A8I5P406"/>
<protein>
    <submittedName>
        <fullName evidence="2">Uncharacterized protein</fullName>
    </submittedName>
</protein>
<reference evidence="2" key="2">
    <citation type="submission" date="2025-08" db="UniProtKB">
        <authorList>
            <consortium name="Ensembl"/>
        </authorList>
    </citation>
    <scope>IDENTIFICATION</scope>
</reference>
<evidence type="ECO:0000256" key="1">
    <source>
        <dbReference type="SAM" id="SignalP"/>
    </source>
</evidence>
<dbReference type="Ensembl" id="ENSPANT00000067552.1">
    <property type="protein sequence ID" value="ENSPANP00000060753.1"/>
    <property type="gene ID" value="ENSPANG00000049329.1"/>
</dbReference>
<proteinExistence type="predicted"/>
<sequence length="417" mass="47616">MRRIIMGLIFLIIWTCIVKTFTDFPHMEDCSQCIHQVTEVGQQVKTIFLFYSYYECLGTLKVICLYNDTQYKVCNQGNNWPDVCYDPSEPPMSTVFEIRLTTEDWWGLINDTSKVLARTEEKRVPKHIILKFDACAVINSNKLGRGCGSFSWEKGYMTKNQYICHELGLCGNECAYWSCVILATWIKNEKDPVHLQKGKNGPSCTKGQCNPLELVIINPLDPCWKKGERVTVGIDGAGLDPRVNILVRGDVYKHSPEPVFQTFYDELNVPVPEIPGKTRNFFLQLAEQVAQSLNVISHYVCGGIVIGDQWPWEAQELVPTDPVPDEFPAQKNHPDNFWVLKASIIGQYCIAREEKEFTHPVGRLSCLGQKLYNGITKTVTWWSLNHTERNPFSKFPKSQTVWTHLESHRDCTAPTGL</sequence>
<name>A0A8I5P406_PAPAN</name>
<reference evidence="2 3" key="1">
    <citation type="submission" date="2012-03" db="EMBL/GenBank/DDBJ databases">
        <title>Whole Genome Assembly of Papio anubis.</title>
        <authorList>
            <person name="Liu Y.L."/>
            <person name="Abraham K.A."/>
            <person name="Akbar H.A."/>
            <person name="Ali S.A."/>
            <person name="Anosike U.A."/>
            <person name="Aqrawi P.A."/>
            <person name="Arias F.A."/>
            <person name="Attaway T.A."/>
            <person name="Awwad R.A."/>
            <person name="Babu C.B."/>
            <person name="Bandaranaike D.B."/>
            <person name="Battles P.B."/>
            <person name="Bell A.B."/>
            <person name="Beltran B.B."/>
            <person name="Berhane-Mersha D.B."/>
            <person name="Bess C.B."/>
            <person name="Bickham C.B."/>
            <person name="Bolden T.B."/>
            <person name="Carter K.C."/>
            <person name="Chau D.C."/>
            <person name="Chavez A.C."/>
            <person name="Clerc-Blankenburg K.C."/>
            <person name="Coyle M.C."/>
            <person name="Dao M.D."/>
            <person name="Davila M.L.D."/>
            <person name="Davy-Carroll L.D."/>
            <person name="Denson S.D."/>
            <person name="Dinh H.D."/>
            <person name="Fernandez S.F."/>
            <person name="Fernando P.F."/>
            <person name="Forbes L.F."/>
            <person name="Francis C.F."/>
            <person name="Francisco L.F."/>
            <person name="Fu Q.F."/>
            <person name="Garcia-Iii R.G."/>
            <person name="Garrett T.G."/>
            <person name="Gross S.G."/>
            <person name="Gubbala S.G."/>
            <person name="Hirani K.H."/>
            <person name="Hogues M.H."/>
            <person name="Hollins B.H."/>
            <person name="Jackson L.J."/>
            <person name="Javaid M.J."/>
            <person name="Jhangiani S.J."/>
            <person name="Johnson A.J."/>
            <person name="Johnson B.J."/>
            <person name="Jones J.J."/>
            <person name="Joshi V.J."/>
            <person name="Kalu J.K."/>
            <person name="Khan N.K."/>
            <person name="Korchina V.K."/>
            <person name="Kovar C.K."/>
            <person name="Lago L.L."/>
            <person name="Lara F.L."/>
            <person name="Le T.-K.L."/>
            <person name="Lee S.L."/>
            <person name="Legall-Iii F.L."/>
            <person name="Lemon S.L."/>
            <person name="Liu J.L."/>
            <person name="Liu Y.-S.L."/>
            <person name="Liyanage D.L."/>
            <person name="Lopez J.L."/>
            <person name="Lorensuhewa L.L."/>
            <person name="Mata R.M."/>
            <person name="Mathew T.M."/>
            <person name="Mercado C.M."/>
            <person name="Mercado I.M."/>
            <person name="Morales K.M."/>
            <person name="Morgan M.M."/>
            <person name="Munidasa M.M."/>
            <person name="Ngo D.N."/>
            <person name="Nguyen L.N."/>
            <person name="Nguyen T.N."/>
            <person name="Nguyen N.N."/>
            <person name="Obregon M.O."/>
            <person name="Okwuonu G.O."/>
            <person name="Ongeri F.O."/>
            <person name="Onwere C.O."/>
            <person name="Osifeso I.O."/>
            <person name="Parra A.P."/>
            <person name="Patil S.P."/>
            <person name="Perez A.P."/>
            <person name="Perez Y.P."/>
            <person name="Pham C.P."/>
            <person name="Pu L.-L.P."/>
            <person name="Puazo M.P."/>
            <person name="Quiroz J.Q."/>
            <person name="Rouhana J.R."/>
            <person name="Ruiz M.R."/>
            <person name="Ruiz S.-J.R."/>
            <person name="Saada N.S."/>
            <person name="Santibanez J.S."/>
            <person name="Scheel M.S."/>
            <person name="Schneider B.S."/>
            <person name="Simmons D.S."/>
            <person name="Sisson I.S."/>
            <person name="Tang L.-Y.T."/>
            <person name="Thornton R.T."/>
            <person name="Tisius J.T."/>
            <person name="Toledanes G.T."/>
            <person name="Trejos Z.T."/>
            <person name="Usmani K.U."/>
            <person name="Varghese R.V."/>
            <person name="Vattathil S.V."/>
            <person name="Vee V.V."/>
            <person name="Walker D.W."/>
            <person name="Weissenberger G.W."/>
            <person name="White C.W."/>
            <person name="Williams A.W."/>
            <person name="Woodworth J.W."/>
            <person name="Wright R.W."/>
            <person name="Zhu Y.Z."/>
            <person name="Han Y.H."/>
            <person name="Newsham I.N."/>
            <person name="Nazareth L.N."/>
            <person name="Worley K.W."/>
            <person name="Muzny D.M."/>
            <person name="Rogers J.R."/>
            <person name="Gibbs R.G."/>
        </authorList>
    </citation>
    <scope>NUCLEOTIDE SEQUENCE [LARGE SCALE GENOMIC DNA]</scope>
</reference>
<keyword evidence="1" id="KW-0732">Signal</keyword>
<reference evidence="2" key="3">
    <citation type="submission" date="2025-09" db="UniProtKB">
        <authorList>
            <consortium name="Ensembl"/>
        </authorList>
    </citation>
    <scope>IDENTIFICATION</scope>
</reference>
<dbReference type="Proteomes" id="UP000028761">
    <property type="component" value="Chromosome 9"/>
</dbReference>
<accession>A0A8I5P406</accession>